<feature type="region of interest" description="Disordered" evidence="1">
    <location>
        <begin position="429"/>
        <end position="521"/>
    </location>
</feature>
<comment type="caution">
    <text evidence="2">The sequence shown here is derived from an EMBL/GenBank/DDBJ whole genome shotgun (WGS) entry which is preliminary data.</text>
</comment>
<feature type="non-terminal residue" evidence="2">
    <location>
        <position position="1"/>
    </location>
</feature>
<feature type="compositionally biased region" description="Basic and acidic residues" evidence="1">
    <location>
        <begin position="654"/>
        <end position="664"/>
    </location>
</feature>
<evidence type="ECO:0000313" key="3">
    <source>
        <dbReference type="Proteomes" id="UP000316495"/>
    </source>
</evidence>
<gene>
    <name evidence="2" type="ORF">Athens101428_268</name>
</gene>
<evidence type="ECO:0000256" key="1">
    <source>
        <dbReference type="SAM" id="MobiDB-lite"/>
    </source>
</evidence>
<feature type="compositionally biased region" description="Pro residues" evidence="1">
    <location>
        <begin position="457"/>
        <end position="486"/>
    </location>
</feature>
<dbReference type="Proteomes" id="UP000316495">
    <property type="component" value="Unassembled WGS sequence"/>
</dbReference>
<evidence type="ECO:0000313" key="2">
    <source>
        <dbReference type="EMBL" id="TSC94519.1"/>
    </source>
</evidence>
<accession>A0A554LPG8</accession>
<feature type="region of interest" description="Disordered" evidence="1">
    <location>
        <begin position="654"/>
        <end position="674"/>
    </location>
</feature>
<dbReference type="EMBL" id="VMGN01000011">
    <property type="protein sequence ID" value="TSC94519.1"/>
    <property type="molecule type" value="Genomic_DNA"/>
</dbReference>
<reference evidence="2 3" key="1">
    <citation type="submission" date="2017-07" db="EMBL/GenBank/DDBJ databases">
        <title>Mechanisms for carbon and nitrogen cycling indicate functional differentiation within the Candidate Phyla Radiation.</title>
        <authorList>
            <person name="Danczak R.E."/>
            <person name="Johnston M.D."/>
            <person name="Kenah C."/>
            <person name="Slattery M."/>
            <person name="Wrighton K.C."/>
            <person name="Wilkins M.J."/>
        </authorList>
    </citation>
    <scope>NUCLEOTIDE SEQUENCE [LARGE SCALE GENOMIC DNA]</scope>
    <source>
        <strain evidence="2">Athens1014_28</strain>
    </source>
</reference>
<proteinExistence type="predicted"/>
<organism evidence="2 3">
    <name type="scientific">Candidatus Berkelbacteria bacterium Athens1014_28</name>
    <dbReference type="NCBI Taxonomy" id="2017145"/>
    <lineage>
        <taxon>Bacteria</taxon>
        <taxon>Candidatus Berkelbacteria</taxon>
    </lineage>
</organism>
<protein>
    <submittedName>
        <fullName evidence="2">Uncharacterized protein</fullName>
    </submittedName>
</protein>
<name>A0A554LPG8_9BACT</name>
<dbReference type="AlphaFoldDB" id="A0A554LPG8"/>
<sequence length="674" mass="72060">EDQILQELPEEMKEEIKEANEKIEQLPKLDFESKKRILDELDADALLMRQILESRKGWQGKLNRLKSSKAVKFLGTATAATILSKSISALGAGAPLTGGIVGGAMGGLVNYCRSRGIVEGASNWQTGLGIFNKGRAELEEMTTGQLEASLGVLNSAIREGRVRGNATELAQLVGKYREIRDILTKSKIGADALNEAVETESQIGRAIADGAKEQYKDLYKEIMQGKRKQILASAVKGIALGAITGASIGWLVQHFFGATSVGNQELQDKMEGIREVNQQNAGVASGIEQLGAHSDQEKMILNHILNIRAEGGSPSGFSDEGLKSFVQMVGSHMSGKELIHNAAINNIDLASSVEGSRPLIDFITANRDAFLQATPEVQRGILSFPQLAGEILSAGTNETAAAAAAKITGAIGLAAIGLGIGGLVAGRQGSTKTEKGFTGVATEAAKKSNKPVVPAEPTSPTPEETPPAPPKPPTETPPPSVEPPIVPEVSPGVSALSSAGEDDKKPKPAPPTPEPKKEITETEAKRIANEALTEGASGWQVMAKRSEPSKSRDEKFILNINYLIDEYMLGSEKGNLVVRLKHPETKKTEVIPAEKLLNLFRYKQIENKLVRDAMKNWLSTKLTALNEAKEKIDHGAKKSGLIAEMDEVDNVAEATEKEKVKKGTSDLLTENGSN</sequence>